<keyword evidence="2" id="KW-1185">Reference proteome</keyword>
<comment type="caution">
    <text evidence="1">The sequence shown here is derived from an EMBL/GenBank/DDBJ whole genome shotgun (WGS) entry which is preliminary data.</text>
</comment>
<accession>A0A6M0CQK9</accession>
<dbReference type="EMBL" id="JAABOQ010000004">
    <property type="protein sequence ID" value="NER17797.1"/>
    <property type="molecule type" value="Genomic_DNA"/>
</dbReference>
<dbReference type="RefSeq" id="WP_164032469.1">
    <property type="nucleotide sequence ID" value="NZ_JAABOQ010000004.1"/>
</dbReference>
<dbReference type="Proteomes" id="UP000474296">
    <property type="component" value="Unassembled WGS sequence"/>
</dbReference>
<evidence type="ECO:0000313" key="1">
    <source>
        <dbReference type="EMBL" id="NER17797.1"/>
    </source>
</evidence>
<protein>
    <submittedName>
        <fullName evidence="1">Uncharacterized protein</fullName>
    </submittedName>
</protein>
<evidence type="ECO:0000313" key="2">
    <source>
        <dbReference type="Proteomes" id="UP000474296"/>
    </source>
</evidence>
<reference evidence="1 2" key="1">
    <citation type="submission" date="2020-01" db="EMBL/GenBank/DDBJ databases">
        <title>Spongiivirga citrea KCTC 32990T.</title>
        <authorList>
            <person name="Wang G."/>
        </authorList>
    </citation>
    <scope>NUCLEOTIDE SEQUENCE [LARGE SCALE GENOMIC DNA]</scope>
    <source>
        <strain evidence="1 2">KCTC 32990</strain>
    </source>
</reference>
<proteinExistence type="predicted"/>
<sequence>MRNIILLLLIASFQFSVGQNNYKIIYEADSEGKAISGNREQLLKYVQNGNPIRVGWVLKFKHPQSEEIIEMQHWTDAGFITTLNGHVFAQIQSIYQQGPSPVNPPSVFLVDDKPHGWVAIIGSTGVMRQKYTRGEEMIEMMRKSGLSEEELEKQLKDLETMNVHTKWAVSQIP</sequence>
<name>A0A6M0CQK9_9FLAO</name>
<gene>
    <name evidence="1" type="ORF">GWK10_11285</name>
</gene>
<dbReference type="AlphaFoldDB" id="A0A6M0CQK9"/>
<organism evidence="1 2">
    <name type="scientific">Spongiivirga citrea</name>
    <dbReference type="NCBI Taxonomy" id="1481457"/>
    <lineage>
        <taxon>Bacteria</taxon>
        <taxon>Pseudomonadati</taxon>
        <taxon>Bacteroidota</taxon>
        <taxon>Flavobacteriia</taxon>
        <taxon>Flavobacteriales</taxon>
        <taxon>Flavobacteriaceae</taxon>
        <taxon>Spongiivirga</taxon>
    </lineage>
</organism>